<evidence type="ECO:0000259" key="1">
    <source>
        <dbReference type="Pfam" id="PF07521"/>
    </source>
</evidence>
<keyword evidence="3" id="KW-1185">Reference proteome</keyword>
<proteinExistence type="predicted"/>
<dbReference type="PANTHER" id="PTHR11203">
    <property type="entry name" value="CLEAVAGE AND POLYADENYLATION SPECIFICITY FACTOR FAMILY MEMBER"/>
    <property type="match status" value="1"/>
</dbReference>
<dbReference type="GO" id="GO:0004534">
    <property type="term" value="F:5'-3' RNA exonuclease activity"/>
    <property type="evidence" value="ECO:0007669"/>
    <property type="project" value="TreeGrafter"/>
</dbReference>
<dbReference type="GO" id="GO:0004521">
    <property type="term" value="F:RNA endonuclease activity"/>
    <property type="evidence" value="ECO:0007669"/>
    <property type="project" value="TreeGrafter"/>
</dbReference>
<evidence type="ECO:0000313" key="2">
    <source>
        <dbReference type="EMBL" id="CAD7620039.1"/>
    </source>
</evidence>
<dbReference type="PANTHER" id="PTHR11203:SF11">
    <property type="entry name" value="CLEAVAGE AND POLYADENYLATION SPECIFICITY FACTOR SUBUNIT 3"/>
    <property type="match status" value="1"/>
</dbReference>
<dbReference type="Gene3D" id="3.60.15.10">
    <property type="entry name" value="Ribonuclease Z/Hydroxyacylglutathione hydrolase-like"/>
    <property type="match status" value="1"/>
</dbReference>
<gene>
    <name evidence="2" type="ORF">OSB1V03_LOCUS535</name>
</gene>
<sequence>MGEPKEIESSRGQLLRLNMTVEYISFSAHVDYTQNSQFIDECAPSHLFFVHGEVNEMMRLKNTIAQRNEKIVQENDEYSDIINKKSETDFQTVKLMQKQKIPYNSTFNLLKQILVEEFDAKRISIVKPLESQINNEGNVFVENPVNEDETLIYAQKITICIQMLPIVLILSQIPLFKSEGYFEDPDK</sequence>
<name>A0A7R9KBP7_9ACAR</name>
<protein>
    <recommendedName>
        <fullName evidence="1">Zn-dependent metallo-hydrolase RNA specificity domain-containing protein</fullName>
    </recommendedName>
</protein>
<organism evidence="2">
    <name type="scientific">Medioppia subpectinata</name>
    <dbReference type="NCBI Taxonomy" id="1979941"/>
    <lineage>
        <taxon>Eukaryota</taxon>
        <taxon>Metazoa</taxon>
        <taxon>Ecdysozoa</taxon>
        <taxon>Arthropoda</taxon>
        <taxon>Chelicerata</taxon>
        <taxon>Arachnida</taxon>
        <taxon>Acari</taxon>
        <taxon>Acariformes</taxon>
        <taxon>Sarcoptiformes</taxon>
        <taxon>Oribatida</taxon>
        <taxon>Brachypylina</taxon>
        <taxon>Oppioidea</taxon>
        <taxon>Oppiidae</taxon>
        <taxon>Medioppia</taxon>
    </lineage>
</organism>
<dbReference type="InterPro" id="IPR011108">
    <property type="entry name" value="RMMBL"/>
</dbReference>
<dbReference type="AlphaFoldDB" id="A0A7R9KBP7"/>
<dbReference type="Pfam" id="PF07521">
    <property type="entry name" value="RMMBL"/>
    <property type="match status" value="1"/>
</dbReference>
<dbReference type="GO" id="GO:0005847">
    <property type="term" value="C:mRNA cleavage and polyadenylation specificity factor complex"/>
    <property type="evidence" value="ECO:0007669"/>
    <property type="project" value="TreeGrafter"/>
</dbReference>
<dbReference type="EMBL" id="OC854683">
    <property type="protein sequence ID" value="CAD7620039.1"/>
    <property type="molecule type" value="Genomic_DNA"/>
</dbReference>
<evidence type="ECO:0000313" key="3">
    <source>
        <dbReference type="Proteomes" id="UP000759131"/>
    </source>
</evidence>
<dbReference type="SUPFAM" id="SSF56281">
    <property type="entry name" value="Metallo-hydrolase/oxidoreductase"/>
    <property type="match status" value="1"/>
</dbReference>
<dbReference type="EMBL" id="CAJPIZ010000108">
    <property type="protein sequence ID" value="CAG2100469.1"/>
    <property type="molecule type" value="Genomic_DNA"/>
</dbReference>
<dbReference type="OrthoDB" id="10249535at2759"/>
<dbReference type="InterPro" id="IPR036866">
    <property type="entry name" value="RibonucZ/Hydroxyglut_hydro"/>
</dbReference>
<reference evidence="2" key="1">
    <citation type="submission" date="2020-11" db="EMBL/GenBank/DDBJ databases">
        <authorList>
            <person name="Tran Van P."/>
        </authorList>
    </citation>
    <scope>NUCLEOTIDE SEQUENCE</scope>
</reference>
<dbReference type="GO" id="GO:0003723">
    <property type="term" value="F:RNA binding"/>
    <property type="evidence" value="ECO:0007669"/>
    <property type="project" value="TreeGrafter"/>
</dbReference>
<dbReference type="Proteomes" id="UP000759131">
    <property type="component" value="Unassembled WGS sequence"/>
</dbReference>
<accession>A0A7R9KBP7</accession>
<dbReference type="InterPro" id="IPR050698">
    <property type="entry name" value="MBL"/>
</dbReference>
<dbReference type="GO" id="GO:0006398">
    <property type="term" value="P:mRNA 3'-end processing by stem-loop binding and cleavage"/>
    <property type="evidence" value="ECO:0007669"/>
    <property type="project" value="TreeGrafter"/>
</dbReference>
<feature type="domain" description="Zn-dependent metallo-hydrolase RNA specificity" evidence="1">
    <location>
        <begin position="16"/>
        <end position="69"/>
    </location>
</feature>